<reference evidence="1" key="1">
    <citation type="journal article" date="2021" name="Proc. Natl. Acad. Sci. U.S.A.">
        <title>A Catalog of Tens of Thousands of Viruses from Human Metagenomes Reveals Hidden Associations with Chronic Diseases.</title>
        <authorList>
            <person name="Tisza M.J."/>
            <person name="Buck C.B."/>
        </authorList>
    </citation>
    <scope>NUCLEOTIDE SEQUENCE</scope>
    <source>
        <strain evidence="1">CtAnS47</strain>
    </source>
</reference>
<sequence>MELFCRTFFKEGITPNYVLFIEVICRFDG</sequence>
<dbReference type="EMBL" id="BK015764">
    <property type="protein sequence ID" value="DAE23977.1"/>
    <property type="molecule type" value="Genomic_DNA"/>
</dbReference>
<evidence type="ECO:0000313" key="1">
    <source>
        <dbReference type="EMBL" id="DAE23977.1"/>
    </source>
</evidence>
<protein>
    <submittedName>
        <fullName evidence="1">Uncharacterized protein</fullName>
    </submittedName>
</protein>
<proteinExistence type="predicted"/>
<organism evidence="1">
    <name type="scientific">Siphoviridae sp. ctAnS47</name>
    <dbReference type="NCBI Taxonomy" id="2826183"/>
    <lineage>
        <taxon>Viruses</taxon>
        <taxon>Duplodnaviria</taxon>
        <taxon>Heunggongvirae</taxon>
        <taxon>Uroviricota</taxon>
        <taxon>Caudoviricetes</taxon>
    </lineage>
</organism>
<name>A0A8S5QYT1_9CAUD</name>
<accession>A0A8S5QYT1</accession>